<dbReference type="GO" id="GO:0046933">
    <property type="term" value="F:proton-transporting ATP synthase activity, rotational mechanism"/>
    <property type="evidence" value="ECO:0007669"/>
    <property type="project" value="InterPro"/>
</dbReference>
<dbReference type="Gene3D" id="2.60.15.10">
    <property type="entry name" value="F0F1 ATP synthase delta/epsilon subunit, N-terminal"/>
    <property type="match status" value="1"/>
</dbReference>
<evidence type="ECO:0000256" key="7">
    <source>
        <dbReference type="ARBA" id="ARBA00023310"/>
    </source>
</evidence>
<evidence type="ECO:0000256" key="4">
    <source>
        <dbReference type="ARBA" id="ARBA00023065"/>
    </source>
</evidence>
<keyword evidence="6" id="KW-0139">CF(1)</keyword>
<reference evidence="9 10" key="1">
    <citation type="journal article" date="2015" name="Nature">
        <title>rRNA introns, odd ribosomes, and small enigmatic genomes across a large radiation of phyla.</title>
        <authorList>
            <person name="Brown C.T."/>
            <person name="Hug L.A."/>
            <person name="Thomas B.C."/>
            <person name="Sharon I."/>
            <person name="Castelle C.J."/>
            <person name="Singh A."/>
            <person name="Wilkins M.J."/>
            <person name="Williams K.H."/>
            <person name="Banfield J.F."/>
        </authorList>
    </citation>
    <scope>NUCLEOTIDE SEQUENCE [LARGE SCALE GENOMIC DNA]</scope>
</reference>
<comment type="caution">
    <text evidence="9">The sequence shown here is derived from an EMBL/GenBank/DDBJ whole genome shotgun (WGS) entry which is preliminary data.</text>
</comment>
<feature type="domain" description="ATP synthase F1 complex delta/epsilon subunit N-terminal" evidence="8">
    <location>
        <begin position="1"/>
        <end position="78"/>
    </location>
</feature>
<evidence type="ECO:0000313" key="10">
    <source>
        <dbReference type="Proteomes" id="UP000034036"/>
    </source>
</evidence>
<dbReference type="EMBL" id="LCDF01000001">
    <property type="protein sequence ID" value="KKS48954.1"/>
    <property type="molecule type" value="Genomic_DNA"/>
</dbReference>
<dbReference type="InterPro" id="IPR036771">
    <property type="entry name" value="ATPsynth_dsu/esu_N"/>
</dbReference>
<evidence type="ECO:0000259" key="8">
    <source>
        <dbReference type="Pfam" id="PF02823"/>
    </source>
</evidence>
<comment type="similarity">
    <text evidence="2">Belongs to the ATPase epsilon chain family.</text>
</comment>
<dbReference type="Proteomes" id="UP000034036">
    <property type="component" value="Unassembled WGS sequence"/>
</dbReference>
<protein>
    <submittedName>
        <fullName evidence="9">ATP synthase epsilon chain</fullName>
    </submittedName>
</protein>
<evidence type="ECO:0000256" key="2">
    <source>
        <dbReference type="ARBA" id="ARBA00005712"/>
    </source>
</evidence>
<keyword evidence="5" id="KW-0472">Membrane</keyword>
<dbReference type="STRING" id="1618659.UV11_C0001G0049"/>
<dbReference type="GO" id="GO:0045259">
    <property type="term" value="C:proton-transporting ATP synthase complex"/>
    <property type="evidence" value="ECO:0007669"/>
    <property type="project" value="UniProtKB-KW"/>
</dbReference>
<dbReference type="AlphaFoldDB" id="A0A0G0ZJV4"/>
<keyword evidence="7" id="KW-0066">ATP synthesis</keyword>
<dbReference type="InterPro" id="IPR001469">
    <property type="entry name" value="ATP_synth_F1_dsu/esu"/>
</dbReference>
<evidence type="ECO:0000256" key="6">
    <source>
        <dbReference type="ARBA" id="ARBA00023196"/>
    </source>
</evidence>
<evidence type="ECO:0000256" key="1">
    <source>
        <dbReference type="ARBA" id="ARBA00004184"/>
    </source>
</evidence>
<evidence type="ECO:0000256" key="5">
    <source>
        <dbReference type="ARBA" id="ARBA00023136"/>
    </source>
</evidence>
<dbReference type="GO" id="GO:0012505">
    <property type="term" value="C:endomembrane system"/>
    <property type="evidence" value="ECO:0007669"/>
    <property type="project" value="UniProtKB-SubCell"/>
</dbReference>
<keyword evidence="4" id="KW-0406">Ion transport</keyword>
<dbReference type="CDD" id="cd12152">
    <property type="entry name" value="F1-ATPase_delta"/>
    <property type="match status" value="1"/>
</dbReference>
<organism evidence="9 10">
    <name type="scientific">Candidatus Giovannonibacteria bacterium GW2011_GWF2_42_19</name>
    <dbReference type="NCBI Taxonomy" id="1618659"/>
    <lineage>
        <taxon>Bacteria</taxon>
        <taxon>Candidatus Giovannoniibacteriota</taxon>
    </lineage>
</organism>
<dbReference type="InterPro" id="IPR020546">
    <property type="entry name" value="ATP_synth_F1_dsu/esu_N"/>
</dbReference>
<sequence length="78" mass="8655">MRLSVYSLKGVQYAGEASGVNVKTLSGEITILENHRPIITALKKGLLKIYKQGNMVEEISIHSGFLELNDNKLQILID</sequence>
<name>A0A0G0ZJV4_9BACT</name>
<keyword evidence="3" id="KW-0813">Transport</keyword>
<dbReference type="Pfam" id="PF02823">
    <property type="entry name" value="ATP-synt_DE_N"/>
    <property type="match status" value="1"/>
</dbReference>
<dbReference type="PANTHER" id="PTHR13822:SF10">
    <property type="entry name" value="ATP SYNTHASE EPSILON CHAIN, CHLOROPLASTIC"/>
    <property type="match status" value="1"/>
</dbReference>
<evidence type="ECO:0000313" key="9">
    <source>
        <dbReference type="EMBL" id="KKS48954.1"/>
    </source>
</evidence>
<accession>A0A0G0ZJV4</accession>
<proteinExistence type="inferred from homology"/>
<evidence type="ECO:0000256" key="3">
    <source>
        <dbReference type="ARBA" id="ARBA00022448"/>
    </source>
</evidence>
<gene>
    <name evidence="9" type="ORF">UV11_C0001G0049</name>
</gene>
<dbReference type="SUPFAM" id="SSF51344">
    <property type="entry name" value="Epsilon subunit of F1F0-ATP synthase N-terminal domain"/>
    <property type="match status" value="1"/>
</dbReference>
<dbReference type="PANTHER" id="PTHR13822">
    <property type="entry name" value="ATP SYNTHASE DELTA/EPSILON CHAIN"/>
    <property type="match status" value="1"/>
</dbReference>
<comment type="subcellular location">
    <subcellularLocation>
        <location evidence="1">Endomembrane system</location>
        <topology evidence="1">Peripheral membrane protein</topology>
    </subcellularLocation>
</comment>